<reference evidence="4 5" key="1">
    <citation type="journal article" date="2012" name="G3 (Bethesda)">
        <title>Pichia sorbitophila, an interspecies yeast hybrid reveals early steps of genome resolution following polyploidization.</title>
        <authorList>
            <person name="Leh Louis V."/>
            <person name="Despons L."/>
            <person name="Friedrich A."/>
            <person name="Martin T."/>
            <person name="Durrens P."/>
            <person name="Casaregola S."/>
            <person name="Neuveglise C."/>
            <person name="Fairhead C."/>
            <person name="Marck C."/>
            <person name="Cruz J.A."/>
            <person name="Straub M.L."/>
            <person name="Kugler V."/>
            <person name="Sacerdot C."/>
            <person name="Uzunov Z."/>
            <person name="Thierry A."/>
            <person name="Weiss S."/>
            <person name="Bleykasten C."/>
            <person name="De Montigny J."/>
            <person name="Jacques N."/>
            <person name="Jung P."/>
            <person name="Lemaire M."/>
            <person name="Mallet S."/>
            <person name="Morel G."/>
            <person name="Richard G.F."/>
            <person name="Sarkar A."/>
            <person name="Savel G."/>
            <person name="Schacherer J."/>
            <person name="Seret M.L."/>
            <person name="Talla E."/>
            <person name="Samson G."/>
            <person name="Jubin C."/>
            <person name="Poulain J."/>
            <person name="Vacherie B."/>
            <person name="Barbe V."/>
            <person name="Pelletier E."/>
            <person name="Sherman D.J."/>
            <person name="Westhof E."/>
            <person name="Weissenbach J."/>
            <person name="Baret P.V."/>
            <person name="Wincker P."/>
            <person name="Gaillardin C."/>
            <person name="Dujon B."/>
            <person name="Souciet J.L."/>
        </authorList>
    </citation>
    <scope>NUCLEOTIDE SEQUENCE [LARGE SCALE GENOMIC DNA]</scope>
    <source>
        <strain evidence="5">ATCC MYA-4447 / BCRC 22081 / CBS 7064 / NBRC 10061 / NRRL Y-12695</strain>
    </source>
</reference>
<dbReference type="InterPro" id="IPR038765">
    <property type="entry name" value="Papain-like_cys_pep_sf"/>
</dbReference>
<evidence type="ECO:0000259" key="3">
    <source>
        <dbReference type="PROSITE" id="PS50235"/>
    </source>
</evidence>
<dbReference type="HOGENOM" id="CLU_023181_0_0_1"/>
<dbReference type="Proteomes" id="UP000005222">
    <property type="component" value="Chromosome B"/>
</dbReference>
<name>G8YTK2_PICSO</name>
<dbReference type="OrthoDB" id="2248014at2759"/>
<gene>
    <name evidence="4" type="primary">Piso0_000283</name>
    <name evidence="4" type="ORF">GNLVRS01_PISO0B06007g</name>
</gene>
<dbReference type="GO" id="GO:0004843">
    <property type="term" value="F:cysteine-type deubiquitinase activity"/>
    <property type="evidence" value="ECO:0007669"/>
    <property type="project" value="InterPro"/>
</dbReference>
<accession>G8YTK2</accession>
<dbReference type="PROSITE" id="PS00973">
    <property type="entry name" value="USP_2"/>
    <property type="match status" value="1"/>
</dbReference>
<keyword evidence="2" id="KW-0812">Transmembrane</keyword>
<evidence type="ECO:0000313" key="4">
    <source>
        <dbReference type="EMBL" id="CCE73253.1"/>
    </source>
</evidence>
<proteinExistence type="predicted"/>
<dbReference type="EMBL" id="FO082058">
    <property type="protein sequence ID" value="CCE73253.1"/>
    <property type="molecule type" value="Genomic_DNA"/>
</dbReference>
<organism evidence="4 5">
    <name type="scientific">Pichia sorbitophila (strain ATCC MYA-4447 / BCRC 22081 / CBS 7064 / NBRC 10061 / NRRL Y-12695)</name>
    <name type="common">Hybrid yeast</name>
    <dbReference type="NCBI Taxonomy" id="559304"/>
    <lineage>
        <taxon>Eukaryota</taxon>
        <taxon>Fungi</taxon>
        <taxon>Dikarya</taxon>
        <taxon>Ascomycota</taxon>
        <taxon>Saccharomycotina</taxon>
        <taxon>Pichiomycetes</taxon>
        <taxon>Debaryomycetaceae</taxon>
        <taxon>Millerozyma</taxon>
    </lineage>
</organism>
<dbReference type="InterPro" id="IPR001394">
    <property type="entry name" value="Peptidase_C19_UCH"/>
</dbReference>
<sequence length="815" mass="92635">MSLYQQIKCLIKNTNYIENKETIPVPASIDARENLLRIFKERKSLFISGILLGLAYYILAPSLSNNKDSEMFTKRPDKHVTGLINLRNDCFANSSLQAYSALPLLADYLNEFIQSFLQLKSFLEEHSLSLEIIPSNPKPKGKSKFDAINKKFEIPLHIALAKVIKKLRETRMSSKAISVWTFLHALENIFDAKISRSQHDAHELTQLINECLENENGKIIKKLAQLKTDYIKEPEVLSKLDKIEIPELPFSGLILTQMRCLKCDSVSKPSFTPFLMLTLATPEELSTTLESMLDESQSENIDGYQCLRCRLARIMENEKYMAEQGKETEDDKEKEILNELSKIYQSPMCINDDLEPELDDYVKSYDKNGVKVSEITSSVLRRHQILKPPKVFGIHLSRSSFNGGAVIRNSCHVSFKDHLSLSIGKEYHEELKQFQTIAREEDMESENINSNILTTDVNDMEDEDVQREDIEENGPENDDDESITEGDNTDTEELTEENSSDATSISSSETAKIDSTSSKDKKGERKSSDTSSMAVKASETLNNAPITEDQTDHLKSQFKTFKFNDNDIYKYKLKAVIKHQGSHSQGHYECFRRKPLFVKDKDGTIFKLSPEISEDLLEERDSSEPDTLFSEQEKVERGHKSDNNSVGGRKKKFSMSLNHRPSVSNDSESRSASGSHVDLSSGTNSKDDEDGTSGLRRKFSTMMGRRPSIFQADPDNIQEIIDSELNTPAELVVEKVDTDYFSAAPSRQPQKESHQNSKEPPQKVKMKKIPSLIKRPFWKISDTEVTEVSRGDVCSETSSVYMLYFERVDRKQIKA</sequence>
<dbReference type="Pfam" id="PF00443">
    <property type="entry name" value="UCH"/>
    <property type="match status" value="1"/>
</dbReference>
<evidence type="ECO:0000256" key="2">
    <source>
        <dbReference type="SAM" id="Phobius"/>
    </source>
</evidence>
<dbReference type="InterPro" id="IPR050164">
    <property type="entry name" value="Peptidase_C19"/>
</dbReference>
<feature type="compositionally biased region" description="Basic and acidic residues" evidence="1">
    <location>
        <begin position="517"/>
        <end position="528"/>
    </location>
</feature>
<keyword evidence="5" id="KW-1185">Reference proteome</keyword>
<evidence type="ECO:0000256" key="1">
    <source>
        <dbReference type="SAM" id="MobiDB-lite"/>
    </source>
</evidence>
<dbReference type="eggNOG" id="ENOG502QSIQ">
    <property type="taxonomic scope" value="Eukaryota"/>
</dbReference>
<feature type="transmembrane region" description="Helical" evidence="2">
    <location>
        <begin position="45"/>
        <end position="63"/>
    </location>
</feature>
<feature type="compositionally biased region" description="Basic and acidic residues" evidence="1">
    <location>
        <begin position="749"/>
        <end position="762"/>
    </location>
</feature>
<feature type="region of interest" description="Disordered" evidence="1">
    <location>
        <begin position="740"/>
        <end position="765"/>
    </location>
</feature>
<protein>
    <submittedName>
        <fullName evidence="4">Piso0_000283 protein</fullName>
    </submittedName>
</protein>
<dbReference type="FunCoup" id="G8YTK2">
    <property type="interactions" value="62"/>
</dbReference>
<dbReference type="GO" id="GO:0005829">
    <property type="term" value="C:cytosol"/>
    <property type="evidence" value="ECO:0007669"/>
    <property type="project" value="TreeGrafter"/>
</dbReference>
<evidence type="ECO:0000313" key="5">
    <source>
        <dbReference type="Proteomes" id="UP000005222"/>
    </source>
</evidence>
<dbReference type="GO" id="GO:0016579">
    <property type="term" value="P:protein deubiquitination"/>
    <property type="evidence" value="ECO:0007669"/>
    <property type="project" value="InterPro"/>
</dbReference>
<dbReference type="GO" id="GO:0005634">
    <property type="term" value="C:nucleus"/>
    <property type="evidence" value="ECO:0007669"/>
    <property type="project" value="TreeGrafter"/>
</dbReference>
<feature type="compositionally biased region" description="Polar residues" evidence="1">
    <location>
        <begin position="529"/>
        <end position="545"/>
    </location>
</feature>
<feature type="domain" description="USP" evidence="3">
    <location>
        <begin position="81"/>
        <end position="633"/>
    </location>
</feature>
<feature type="compositionally biased region" description="Polar residues" evidence="1">
    <location>
        <begin position="446"/>
        <end position="457"/>
    </location>
</feature>
<dbReference type="AlphaFoldDB" id="G8YTK2"/>
<dbReference type="PANTHER" id="PTHR24006">
    <property type="entry name" value="UBIQUITIN CARBOXYL-TERMINAL HYDROLASE"/>
    <property type="match status" value="1"/>
</dbReference>
<dbReference type="PANTHER" id="PTHR24006:SF904">
    <property type="entry name" value="UBIQUITIN CARBOXYL-TERMINAL HYDROLASE 16"/>
    <property type="match status" value="1"/>
</dbReference>
<feature type="compositionally biased region" description="Acidic residues" evidence="1">
    <location>
        <begin position="458"/>
        <end position="499"/>
    </location>
</feature>
<keyword evidence="2" id="KW-0472">Membrane</keyword>
<feature type="region of interest" description="Disordered" evidence="1">
    <location>
        <begin position="442"/>
        <end position="548"/>
    </location>
</feature>
<feature type="compositionally biased region" description="Polar residues" evidence="1">
    <location>
        <begin position="655"/>
        <end position="684"/>
    </location>
</feature>
<dbReference type="PROSITE" id="PS50235">
    <property type="entry name" value="USP_3"/>
    <property type="match status" value="1"/>
</dbReference>
<dbReference type="InterPro" id="IPR028889">
    <property type="entry name" value="USP"/>
</dbReference>
<keyword evidence="2" id="KW-1133">Transmembrane helix</keyword>
<feature type="compositionally biased region" description="Basic and acidic residues" evidence="1">
    <location>
        <begin position="631"/>
        <end position="642"/>
    </location>
</feature>
<feature type="region of interest" description="Disordered" evidence="1">
    <location>
        <begin position="616"/>
        <end position="711"/>
    </location>
</feature>
<dbReference type="Gene3D" id="3.90.70.10">
    <property type="entry name" value="Cysteine proteinases"/>
    <property type="match status" value="1"/>
</dbReference>
<dbReference type="InterPro" id="IPR018200">
    <property type="entry name" value="USP_CS"/>
</dbReference>
<dbReference type="InParanoid" id="G8YTK2"/>
<dbReference type="SUPFAM" id="SSF54001">
    <property type="entry name" value="Cysteine proteinases"/>
    <property type="match status" value="1"/>
</dbReference>
<dbReference type="STRING" id="559304.G8YTK2"/>